<evidence type="ECO:0000313" key="2">
    <source>
        <dbReference type="Proteomes" id="UP000031668"/>
    </source>
</evidence>
<name>A0A0C2N833_THEKT</name>
<organism evidence="1 2">
    <name type="scientific">Thelohanellus kitauei</name>
    <name type="common">Myxosporean</name>
    <dbReference type="NCBI Taxonomy" id="669202"/>
    <lineage>
        <taxon>Eukaryota</taxon>
        <taxon>Metazoa</taxon>
        <taxon>Cnidaria</taxon>
        <taxon>Myxozoa</taxon>
        <taxon>Myxosporea</taxon>
        <taxon>Bivalvulida</taxon>
        <taxon>Platysporina</taxon>
        <taxon>Myxobolidae</taxon>
        <taxon>Thelohanellus</taxon>
    </lineage>
</organism>
<keyword evidence="2" id="KW-1185">Reference proteome</keyword>
<comment type="caution">
    <text evidence="1">The sequence shown here is derived from an EMBL/GenBank/DDBJ whole genome shotgun (WGS) entry which is preliminary data.</text>
</comment>
<evidence type="ECO:0000313" key="1">
    <source>
        <dbReference type="EMBL" id="KII72490.1"/>
    </source>
</evidence>
<proteinExistence type="predicted"/>
<dbReference type="AlphaFoldDB" id="A0A0C2N833"/>
<protein>
    <submittedName>
        <fullName evidence="1">Uncharacterized protein</fullName>
    </submittedName>
</protein>
<sequence length="124" mass="14359">MVDILIGSDICWEFIDSVKNIEKHINLLNTSIGKVLTGRINSKKPNDVLRQVLLSVQPKHPYEYKSEFEQHDDDFDPTILWKIDQIGIMESPAEKDSDIVNINFRGSLQKLRSKILHFPTVEIR</sequence>
<dbReference type="Proteomes" id="UP000031668">
    <property type="component" value="Unassembled WGS sequence"/>
</dbReference>
<gene>
    <name evidence="1" type="ORF">RF11_07758</name>
</gene>
<dbReference type="EMBL" id="JWZT01001198">
    <property type="protein sequence ID" value="KII72490.1"/>
    <property type="molecule type" value="Genomic_DNA"/>
</dbReference>
<accession>A0A0C2N833</accession>
<reference evidence="1 2" key="1">
    <citation type="journal article" date="2014" name="Genome Biol. Evol.">
        <title>The genome of the myxosporean Thelohanellus kitauei shows adaptations to nutrient acquisition within its fish host.</title>
        <authorList>
            <person name="Yang Y."/>
            <person name="Xiong J."/>
            <person name="Zhou Z."/>
            <person name="Huo F."/>
            <person name="Miao W."/>
            <person name="Ran C."/>
            <person name="Liu Y."/>
            <person name="Zhang J."/>
            <person name="Feng J."/>
            <person name="Wang M."/>
            <person name="Wang M."/>
            <person name="Wang L."/>
            <person name="Yao B."/>
        </authorList>
    </citation>
    <scope>NUCLEOTIDE SEQUENCE [LARGE SCALE GENOMIC DNA]</scope>
    <source>
        <strain evidence="1">Wuqing</strain>
    </source>
</reference>
<dbReference type="OrthoDB" id="5967017at2759"/>